<proteinExistence type="predicted"/>
<sequence>MWDCRLQSDGLPCGSNGFASLTSNSRGSGSCLGSGRFTNHHHSVSDVTLSYSDSPTANIQEQCQTSPLPMYDLGEPSASRVRGQFYSSGSQCQGGWFHSSAESEFTVRPSLGSPSFKSPSSLSEFGHVESVSKRPLIFSSRNLAARHSFMSKSVYPLVFQNPVSECETFGDTSNIDRLTPVGDRTSPSFWPGNSSSGDFKVHSTLTELQKLETSPEPGASSRKDGFRWSSASSSYDMGLDGERFDLAGEVGMENGRSPSASVADPKCGVCRKLLWQKSPWSSHRIMRGGDMPTAGVLACSHVFHAECLEQATPKTQIHDPPCPSCLNSIGEIEEYPSVSEPLQMALKSIRRNRQFVISDSHGTHNGNEVPTNVKDGSRSNWHLMISQTSNSSSSLTNRLKRHFTFKGKTRKEIFGTKAFQRIIF</sequence>
<dbReference type="PANTHER" id="PTHR31150:SF2">
    <property type="entry name" value="RING_U-BOX SUPERFAMILY PROTEIN"/>
    <property type="match status" value="1"/>
</dbReference>
<keyword evidence="1" id="KW-0862">Zinc</keyword>
<keyword evidence="1" id="KW-0479">Metal-binding</keyword>
<reference evidence="3 4" key="1">
    <citation type="submission" date="2021-09" db="EMBL/GenBank/DDBJ databases">
        <title>Genomic insights and catalytic innovation underlie evolution of tropane alkaloids biosynthesis.</title>
        <authorList>
            <person name="Wang Y.-J."/>
            <person name="Tian T."/>
            <person name="Huang J.-P."/>
            <person name="Huang S.-X."/>
        </authorList>
    </citation>
    <scope>NUCLEOTIDE SEQUENCE [LARGE SCALE GENOMIC DNA]</scope>
    <source>
        <strain evidence="3">KIB-2018</strain>
        <tissue evidence="3">Leaf</tissue>
    </source>
</reference>
<feature type="domain" description="RING-type" evidence="2">
    <location>
        <begin position="267"/>
        <end position="325"/>
    </location>
</feature>
<dbReference type="PROSITE" id="PS50089">
    <property type="entry name" value="ZF_RING_2"/>
    <property type="match status" value="1"/>
</dbReference>
<evidence type="ECO:0000256" key="1">
    <source>
        <dbReference type="PROSITE-ProRule" id="PRU00175"/>
    </source>
</evidence>
<comment type="caution">
    <text evidence="3">The sequence shown here is derived from an EMBL/GenBank/DDBJ whole genome shotgun (WGS) entry which is preliminary data.</text>
</comment>
<accession>A0AAV8TZZ7</accession>
<organism evidence="3 4">
    <name type="scientific">Erythroxylum novogranatense</name>
    <dbReference type="NCBI Taxonomy" id="1862640"/>
    <lineage>
        <taxon>Eukaryota</taxon>
        <taxon>Viridiplantae</taxon>
        <taxon>Streptophyta</taxon>
        <taxon>Embryophyta</taxon>
        <taxon>Tracheophyta</taxon>
        <taxon>Spermatophyta</taxon>
        <taxon>Magnoliopsida</taxon>
        <taxon>eudicotyledons</taxon>
        <taxon>Gunneridae</taxon>
        <taxon>Pentapetalae</taxon>
        <taxon>rosids</taxon>
        <taxon>fabids</taxon>
        <taxon>Malpighiales</taxon>
        <taxon>Erythroxylaceae</taxon>
        <taxon>Erythroxylum</taxon>
    </lineage>
</organism>
<dbReference type="InterPro" id="IPR013083">
    <property type="entry name" value="Znf_RING/FYVE/PHD"/>
</dbReference>
<evidence type="ECO:0000313" key="3">
    <source>
        <dbReference type="EMBL" id="KAJ8771698.1"/>
    </source>
</evidence>
<dbReference type="GO" id="GO:0008270">
    <property type="term" value="F:zinc ion binding"/>
    <property type="evidence" value="ECO:0007669"/>
    <property type="project" value="UniProtKB-KW"/>
</dbReference>
<dbReference type="AlphaFoldDB" id="A0AAV8TZZ7"/>
<dbReference type="InterPro" id="IPR001841">
    <property type="entry name" value="Znf_RING"/>
</dbReference>
<evidence type="ECO:0000259" key="2">
    <source>
        <dbReference type="PROSITE" id="PS50089"/>
    </source>
</evidence>
<dbReference type="Gene3D" id="3.30.40.10">
    <property type="entry name" value="Zinc/RING finger domain, C3HC4 (zinc finger)"/>
    <property type="match status" value="1"/>
</dbReference>
<dbReference type="Proteomes" id="UP001159364">
    <property type="component" value="Linkage Group LG02"/>
</dbReference>
<name>A0AAV8TZZ7_9ROSI</name>
<gene>
    <name evidence="3" type="ORF">K2173_026875</name>
</gene>
<keyword evidence="4" id="KW-1185">Reference proteome</keyword>
<dbReference type="SUPFAM" id="SSF57850">
    <property type="entry name" value="RING/U-box"/>
    <property type="match status" value="1"/>
</dbReference>
<keyword evidence="1" id="KW-0863">Zinc-finger</keyword>
<dbReference type="EMBL" id="JAIWQS010000002">
    <property type="protein sequence ID" value="KAJ8771698.1"/>
    <property type="molecule type" value="Genomic_DNA"/>
</dbReference>
<dbReference type="PANTHER" id="PTHR31150">
    <property type="entry name" value="EXPRESSED PROTEIN"/>
    <property type="match status" value="1"/>
</dbReference>
<protein>
    <recommendedName>
        <fullName evidence="2">RING-type domain-containing protein</fullName>
    </recommendedName>
</protein>
<evidence type="ECO:0000313" key="4">
    <source>
        <dbReference type="Proteomes" id="UP001159364"/>
    </source>
</evidence>